<evidence type="ECO:0000313" key="1">
    <source>
        <dbReference type="EMBL" id="QJQ06403.1"/>
    </source>
</evidence>
<dbReference type="InterPro" id="IPR047111">
    <property type="entry name" value="YbaP-like"/>
</dbReference>
<organism evidence="1 2">
    <name type="scientific">Undibacterium piscinae</name>
    <dbReference type="NCBI Taxonomy" id="2495591"/>
    <lineage>
        <taxon>Bacteria</taxon>
        <taxon>Pseudomonadati</taxon>
        <taxon>Pseudomonadota</taxon>
        <taxon>Betaproteobacteria</taxon>
        <taxon>Burkholderiales</taxon>
        <taxon>Oxalobacteraceae</taxon>
        <taxon>Undibacterium</taxon>
    </lineage>
</organism>
<accession>A0A6M4A5I9</accession>
<dbReference type="PANTHER" id="PTHR40590:SF1">
    <property type="entry name" value="CYTOPLASMIC PROTEIN"/>
    <property type="match status" value="1"/>
</dbReference>
<sequence>MRQTLDGFRNGEMQRETEAMIETWKAGDAEALAQLLRDAANKDAGSKKIMKLLLDDRNIGMAKKITAMLESGSKLFVVVGAGHIAGINSITDILQKQGLQLRQIK</sequence>
<dbReference type="InterPro" id="IPR002816">
    <property type="entry name" value="TraB/PrgY/GumN_fam"/>
</dbReference>
<dbReference type="AlphaFoldDB" id="A0A6M4A5I9"/>
<keyword evidence="2" id="KW-1185">Reference proteome</keyword>
<protein>
    <submittedName>
        <fullName evidence="1">TraB/GumN family protein</fullName>
    </submittedName>
</protein>
<dbReference type="PANTHER" id="PTHR40590">
    <property type="entry name" value="CYTOPLASMIC PROTEIN-RELATED"/>
    <property type="match status" value="1"/>
</dbReference>
<evidence type="ECO:0000313" key="2">
    <source>
        <dbReference type="Proteomes" id="UP000274350"/>
    </source>
</evidence>
<dbReference type="CDD" id="cd14789">
    <property type="entry name" value="Tiki"/>
    <property type="match status" value="1"/>
</dbReference>
<reference evidence="1 2" key="1">
    <citation type="journal article" date="2019" name="Int. J. Syst. Evol. Microbiol.">
        <title>Undibacterium piscinae sp. nov., isolated from Korean shiner intestine.</title>
        <authorList>
            <person name="Lee S.Y."/>
            <person name="Kang W."/>
            <person name="Kim P.S."/>
            <person name="Kim H.S."/>
            <person name="Sung H."/>
            <person name="Shin N.R."/>
            <person name="Whon T.W."/>
            <person name="Yun J.H."/>
            <person name="Lee J.Y."/>
            <person name="Lee J.Y."/>
            <person name="Jung M.J."/>
            <person name="Jeong Y.S."/>
            <person name="Tak E.J."/>
            <person name="Han J.E."/>
            <person name="Hyun D.W."/>
            <person name="Kang M.S."/>
            <person name="Lee K.E."/>
            <person name="Lee B.H."/>
            <person name="Bae J.W."/>
        </authorList>
    </citation>
    <scope>NUCLEOTIDE SEQUENCE [LARGE SCALE GENOMIC DNA]</scope>
    <source>
        <strain evidence="1 2">S11R28</strain>
    </source>
</reference>
<dbReference type="KEGG" id="upi:EJG51_011690"/>
<gene>
    <name evidence="1" type="ORF">EJG51_011690</name>
</gene>
<name>A0A6M4A5I9_9BURK</name>
<dbReference type="Pfam" id="PF01963">
    <property type="entry name" value="TraB_PrgY_gumN"/>
    <property type="match status" value="1"/>
</dbReference>
<proteinExistence type="predicted"/>
<dbReference type="EMBL" id="CP051152">
    <property type="protein sequence ID" value="QJQ06403.1"/>
    <property type="molecule type" value="Genomic_DNA"/>
</dbReference>
<dbReference type="Proteomes" id="UP000274350">
    <property type="component" value="Chromosome"/>
</dbReference>